<dbReference type="Proteomes" id="UP001529510">
    <property type="component" value="Unassembled WGS sequence"/>
</dbReference>
<keyword evidence="3" id="KW-1185">Reference proteome</keyword>
<name>A0ABD0QQN0_CIRMR</name>
<sequence>MAEHTVREAMADQGAPIQNRESRVASSSADIVASPQNSAAYSTNGRSLWVKAEKRAATSKIKRVRSSVTYRARKGRTKTKVKDLRMSTYKD</sequence>
<evidence type="ECO:0000313" key="2">
    <source>
        <dbReference type="EMBL" id="KAL0188157.1"/>
    </source>
</evidence>
<evidence type="ECO:0000313" key="3">
    <source>
        <dbReference type="Proteomes" id="UP001529510"/>
    </source>
</evidence>
<reference evidence="2 3" key="1">
    <citation type="submission" date="2024-05" db="EMBL/GenBank/DDBJ databases">
        <title>Genome sequencing and assembly of Indian major carp, Cirrhinus mrigala (Hamilton, 1822).</title>
        <authorList>
            <person name="Mohindra V."/>
            <person name="Chowdhury L.M."/>
            <person name="Lal K."/>
            <person name="Jena J.K."/>
        </authorList>
    </citation>
    <scope>NUCLEOTIDE SEQUENCE [LARGE SCALE GENOMIC DNA]</scope>
    <source>
        <strain evidence="2">CM1030</strain>
        <tissue evidence="2">Blood</tissue>
    </source>
</reference>
<protein>
    <submittedName>
        <fullName evidence="2">Uncharacterized protein</fullName>
    </submittedName>
</protein>
<evidence type="ECO:0000256" key="1">
    <source>
        <dbReference type="SAM" id="MobiDB-lite"/>
    </source>
</evidence>
<feature type="non-terminal residue" evidence="2">
    <location>
        <position position="91"/>
    </location>
</feature>
<feature type="compositionally biased region" description="Basic and acidic residues" evidence="1">
    <location>
        <begin position="80"/>
        <end position="91"/>
    </location>
</feature>
<feature type="region of interest" description="Disordered" evidence="1">
    <location>
        <begin position="1"/>
        <end position="37"/>
    </location>
</feature>
<dbReference type="EMBL" id="JAMKFB020000007">
    <property type="protein sequence ID" value="KAL0188157.1"/>
    <property type="molecule type" value="Genomic_DNA"/>
</dbReference>
<feature type="compositionally biased region" description="Polar residues" evidence="1">
    <location>
        <begin position="24"/>
        <end position="37"/>
    </location>
</feature>
<comment type="caution">
    <text evidence="2">The sequence shown here is derived from an EMBL/GenBank/DDBJ whole genome shotgun (WGS) entry which is preliminary data.</text>
</comment>
<feature type="region of interest" description="Disordered" evidence="1">
    <location>
        <begin position="72"/>
        <end position="91"/>
    </location>
</feature>
<accession>A0ABD0QQN0</accession>
<feature type="compositionally biased region" description="Basic and acidic residues" evidence="1">
    <location>
        <begin position="1"/>
        <end position="10"/>
    </location>
</feature>
<proteinExistence type="predicted"/>
<dbReference type="AlphaFoldDB" id="A0ABD0QQN0"/>
<gene>
    <name evidence="2" type="ORF">M9458_015256</name>
</gene>
<organism evidence="2 3">
    <name type="scientific">Cirrhinus mrigala</name>
    <name type="common">Mrigala</name>
    <dbReference type="NCBI Taxonomy" id="683832"/>
    <lineage>
        <taxon>Eukaryota</taxon>
        <taxon>Metazoa</taxon>
        <taxon>Chordata</taxon>
        <taxon>Craniata</taxon>
        <taxon>Vertebrata</taxon>
        <taxon>Euteleostomi</taxon>
        <taxon>Actinopterygii</taxon>
        <taxon>Neopterygii</taxon>
        <taxon>Teleostei</taxon>
        <taxon>Ostariophysi</taxon>
        <taxon>Cypriniformes</taxon>
        <taxon>Cyprinidae</taxon>
        <taxon>Labeoninae</taxon>
        <taxon>Labeonini</taxon>
        <taxon>Cirrhinus</taxon>
    </lineage>
</organism>